<feature type="transmembrane region" description="Helical" evidence="7">
    <location>
        <begin position="118"/>
        <end position="140"/>
    </location>
</feature>
<evidence type="ECO:0000259" key="8">
    <source>
        <dbReference type="Pfam" id="PF01490"/>
    </source>
</evidence>
<evidence type="ECO:0000256" key="7">
    <source>
        <dbReference type="SAM" id="Phobius"/>
    </source>
</evidence>
<dbReference type="Gene3D" id="1.20.1740.10">
    <property type="entry name" value="Amino acid/polyamine transporter I"/>
    <property type="match status" value="1"/>
</dbReference>
<organism evidence="9 10">
    <name type="scientific">Pseudopithomyces chartarum</name>
    <dbReference type="NCBI Taxonomy" id="1892770"/>
    <lineage>
        <taxon>Eukaryota</taxon>
        <taxon>Fungi</taxon>
        <taxon>Dikarya</taxon>
        <taxon>Ascomycota</taxon>
        <taxon>Pezizomycotina</taxon>
        <taxon>Dothideomycetes</taxon>
        <taxon>Pleosporomycetidae</taxon>
        <taxon>Pleosporales</taxon>
        <taxon>Massarineae</taxon>
        <taxon>Didymosphaeriaceae</taxon>
        <taxon>Pseudopithomyces</taxon>
    </lineage>
</organism>
<sequence length="414" mass="44811">METQTAITDSDTPKQQQAILDDKLASTDRPTLPFAADATHDPEDPLRRPHFADSEKFASESDSDTRLGDVADVQNASKRPQGDDTASPKKLTTSQAVIIFVTNEVGIGMLSLPSALNVLGFFPGLLCIVVMGMLSLYTAYNLIQYWRKYPYMLNIVDYGRVLGGPWVEGIFAIGFLINMALISASALVTLTIGLNTVSDHATCTVVFTIIAALSMWAMCLPHSMRFVSLASWPCTISIIATVLIVMITLGVQGPRDPSAPLNLHAIGSPTFTQAVSAFLNIAFAYTGNQAFPTVLAEMENPSRDFPRAVAIEKCVTTTIYQDDGLVGMDLLGDPVLDRCLDPRERDSGVQLAAQHIVVVVAVVVHVGGNGAVLVPPELEWEVEVQREEDRDGGVQRVYHDIGVFHDGPGDVCEH</sequence>
<feature type="domain" description="Amino acid transporter transmembrane" evidence="8">
    <location>
        <begin position="90"/>
        <end position="358"/>
    </location>
</feature>
<name>A0AAN6RMA0_9PLEO</name>
<dbReference type="PANTHER" id="PTHR22950:SF479">
    <property type="entry name" value="AMINO ACID TRANSPORTER (EUROFUNG)-RELATED"/>
    <property type="match status" value="1"/>
</dbReference>
<keyword evidence="10" id="KW-1185">Reference proteome</keyword>
<dbReference type="Pfam" id="PF01490">
    <property type="entry name" value="Aa_trans"/>
    <property type="match status" value="1"/>
</dbReference>
<evidence type="ECO:0000256" key="4">
    <source>
        <dbReference type="ARBA" id="ARBA00022989"/>
    </source>
</evidence>
<feature type="transmembrane region" description="Helical" evidence="7">
    <location>
        <begin position="230"/>
        <end position="251"/>
    </location>
</feature>
<proteinExistence type="inferred from homology"/>
<dbReference type="InterPro" id="IPR013057">
    <property type="entry name" value="AA_transpt_TM"/>
</dbReference>
<reference evidence="9 10" key="1">
    <citation type="submission" date="2021-02" db="EMBL/GenBank/DDBJ databases">
        <title>Genome assembly of Pseudopithomyces chartarum.</title>
        <authorList>
            <person name="Jauregui R."/>
            <person name="Singh J."/>
            <person name="Voisey C."/>
        </authorList>
    </citation>
    <scope>NUCLEOTIDE SEQUENCE [LARGE SCALE GENOMIC DNA]</scope>
    <source>
        <strain evidence="9 10">AGR01</strain>
    </source>
</reference>
<accession>A0AAN6RMA0</accession>
<evidence type="ECO:0000256" key="5">
    <source>
        <dbReference type="ARBA" id="ARBA00023136"/>
    </source>
</evidence>
<feature type="compositionally biased region" description="Basic and acidic residues" evidence="6">
    <location>
        <begin position="38"/>
        <end position="69"/>
    </location>
</feature>
<gene>
    <name evidence="9" type="ORF">GRF29_1g3431035</name>
</gene>
<comment type="caution">
    <text evidence="9">The sequence shown here is derived from an EMBL/GenBank/DDBJ whole genome shotgun (WGS) entry which is preliminary data.</text>
</comment>
<dbReference type="Proteomes" id="UP001280581">
    <property type="component" value="Unassembled WGS sequence"/>
</dbReference>
<evidence type="ECO:0000256" key="3">
    <source>
        <dbReference type="ARBA" id="ARBA00022692"/>
    </source>
</evidence>
<evidence type="ECO:0000256" key="2">
    <source>
        <dbReference type="ARBA" id="ARBA00008066"/>
    </source>
</evidence>
<feature type="compositionally biased region" description="Polar residues" evidence="6">
    <location>
        <begin position="1"/>
        <end position="18"/>
    </location>
</feature>
<dbReference type="AlphaFoldDB" id="A0AAN6RMA0"/>
<protein>
    <recommendedName>
        <fullName evidence="8">Amino acid transporter transmembrane domain-containing protein</fullName>
    </recommendedName>
</protein>
<evidence type="ECO:0000256" key="6">
    <source>
        <dbReference type="SAM" id="MobiDB-lite"/>
    </source>
</evidence>
<evidence type="ECO:0000313" key="10">
    <source>
        <dbReference type="Proteomes" id="UP001280581"/>
    </source>
</evidence>
<keyword evidence="3 7" id="KW-0812">Transmembrane</keyword>
<feature type="region of interest" description="Disordered" evidence="6">
    <location>
        <begin position="1"/>
        <end position="89"/>
    </location>
</feature>
<comment type="subcellular location">
    <subcellularLocation>
        <location evidence="1">Membrane</location>
        <topology evidence="1">Multi-pass membrane protein</topology>
    </subcellularLocation>
</comment>
<evidence type="ECO:0000256" key="1">
    <source>
        <dbReference type="ARBA" id="ARBA00004141"/>
    </source>
</evidence>
<comment type="similarity">
    <text evidence="2">Belongs to the amino acid/polyamine transporter 2 family.</text>
</comment>
<evidence type="ECO:0000313" key="9">
    <source>
        <dbReference type="EMBL" id="KAK3217568.1"/>
    </source>
</evidence>
<dbReference type="PANTHER" id="PTHR22950">
    <property type="entry name" value="AMINO ACID TRANSPORTER"/>
    <property type="match status" value="1"/>
</dbReference>
<feature type="transmembrane region" description="Helical" evidence="7">
    <location>
        <begin position="170"/>
        <end position="194"/>
    </location>
</feature>
<dbReference type="EMBL" id="WVTA01000001">
    <property type="protein sequence ID" value="KAK3217568.1"/>
    <property type="molecule type" value="Genomic_DNA"/>
</dbReference>
<keyword evidence="5 7" id="KW-0472">Membrane</keyword>
<feature type="transmembrane region" description="Helical" evidence="7">
    <location>
        <begin position="201"/>
        <end position="218"/>
    </location>
</feature>
<keyword evidence="4 7" id="KW-1133">Transmembrane helix</keyword>
<dbReference type="GO" id="GO:0016020">
    <property type="term" value="C:membrane"/>
    <property type="evidence" value="ECO:0007669"/>
    <property type="project" value="UniProtKB-SubCell"/>
</dbReference>
<dbReference type="GO" id="GO:0015179">
    <property type="term" value="F:L-amino acid transmembrane transporter activity"/>
    <property type="evidence" value="ECO:0007669"/>
    <property type="project" value="TreeGrafter"/>
</dbReference>